<keyword evidence="12" id="KW-0239">DNA-directed DNA polymerase</keyword>
<keyword evidence="13" id="KW-0238">DNA-binding</keyword>
<dbReference type="InterPro" id="IPR043502">
    <property type="entry name" value="DNA/RNA_pol_sf"/>
</dbReference>
<dbReference type="GO" id="GO:0015074">
    <property type="term" value="P:DNA integration"/>
    <property type="evidence" value="ECO:0007669"/>
    <property type="project" value="UniProtKB-KW"/>
</dbReference>
<dbReference type="SUPFAM" id="SSF56672">
    <property type="entry name" value="DNA/RNA polymerases"/>
    <property type="match status" value="1"/>
</dbReference>
<evidence type="ECO:0000259" key="17">
    <source>
        <dbReference type="PROSITE" id="PS50994"/>
    </source>
</evidence>
<dbReference type="InterPro" id="IPR001584">
    <property type="entry name" value="Integrase_cat-core"/>
</dbReference>
<evidence type="ECO:0000313" key="18">
    <source>
        <dbReference type="EMBL" id="GEU70159.1"/>
    </source>
</evidence>
<dbReference type="PANTHER" id="PTHR37984:SF5">
    <property type="entry name" value="PROTEIN NYNRIN-LIKE"/>
    <property type="match status" value="1"/>
</dbReference>
<dbReference type="Gene3D" id="3.10.20.370">
    <property type="match status" value="1"/>
</dbReference>
<dbReference type="Pfam" id="PF17917">
    <property type="entry name" value="RT_RNaseH"/>
    <property type="match status" value="1"/>
</dbReference>
<dbReference type="GO" id="GO:0004519">
    <property type="term" value="F:endonuclease activity"/>
    <property type="evidence" value="ECO:0007669"/>
    <property type="project" value="UniProtKB-KW"/>
</dbReference>
<dbReference type="InterPro" id="IPR013103">
    <property type="entry name" value="RVT_2"/>
</dbReference>
<evidence type="ECO:0000256" key="5">
    <source>
        <dbReference type="ARBA" id="ARBA00022723"/>
    </source>
</evidence>
<feature type="domain" description="Integrase catalytic" evidence="17">
    <location>
        <begin position="830"/>
        <end position="995"/>
    </location>
</feature>
<keyword evidence="9" id="KW-0460">Magnesium</keyword>
<keyword evidence="10" id="KW-0229">DNA integration</keyword>
<dbReference type="Pfam" id="PF24626">
    <property type="entry name" value="SH3_Tf2-1"/>
    <property type="match status" value="1"/>
</dbReference>
<dbReference type="GO" id="GO:0003677">
    <property type="term" value="F:DNA binding"/>
    <property type="evidence" value="ECO:0007669"/>
    <property type="project" value="UniProtKB-KW"/>
</dbReference>
<dbReference type="GO" id="GO:0003887">
    <property type="term" value="F:DNA-directed DNA polymerase activity"/>
    <property type="evidence" value="ECO:0007669"/>
    <property type="project" value="UniProtKB-KW"/>
</dbReference>
<accession>A0A6L2M9N5</accession>
<keyword evidence="6" id="KW-0064">Aspartyl protease</keyword>
<dbReference type="Pfam" id="PF17921">
    <property type="entry name" value="Integrase_H2C2"/>
    <property type="match status" value="1"/>
</dbReference>
<evidence type="ECO:0000256" key="6">
    <source>
        <dbReference type="ARBA" id="ARBA00022750"/>
    </source>
</evidence>
<evidence type="ECO:0000256" key="8">
    <source>
        <dbReference type="ARBA" id="ARBA00022801"/>
    </source>
</evidence>
<proteinExistence type="predicted"/>
<feature type="non-terminal residue" evidence="18">
    <location>
        <position position="1"/>
    </location>
</feature>
<dbReference type="Gene3D" id="3.30.420.10">
    <property type="entry name" value="Ribonuclease H-like superfamily/Ribonuclease H"/>
    <property type="match status" value="2"/>
</dbReference>
<keyword evidence="5" id="KW-0479">Metal-binding</keyword>
<evidence type="ECO:0000256" key="16">
    <source>
        <dbReference type="SAM" id="MobiDB-lite"/>
    </source>
</evidence>
<keyword evidence="8" id="KW-0378">Hydrolase</keyword>
<dbReference type="InterPro" id="IPR050951">
    <property type="entry name" value="Retrovirus_Pol_polyprotein"/>
</dbReference>
<evidence type="ECO:0000256" key="7">
    <source>
        <dbReference type="ARBA" id="ARBA00022759"/>
    </source>
</evidence>
<dbReference type="SUPFAM" id="SSF53098">
    <property type="entry name" value="Ribonuclease H-like"/>
    <property type="match status" value="2"/>
</dbReference>
<dbReference type="CDD" id="cd09274">
    <property type="entry name" value="RNase_HI_RT_Ty3"/>
    <property type="match status" value="1"/>
</dbReference>
<dbReference type="GO" id="GO:0006310">
    <property type="term" value="P:DNA recombination"/>
    <property type="evidence" value="ECO:0007669"/>
    <property type="project" value="UniProtKB-KW"/>
</dbReference>
<dbReference type="GO" id="GO:0003964">
    <property type="term" value="F:RNA-directed DNA polymerase activity"/>
    <property type="evidence" value="ECO:0007669"/>
    <property type="project" value="UniProtKB-KW"/>
</dbReference>
<keyword evidence="1" id="KW-0645">Protease</keyword>
<evidence type="ECO:0000256" key="13">
    <source>
        <dbReference type="ARBA" id="ARBA00023125"/>
    </source>
</evidence>
<dbReference type="InterPro" id="IPR041588">
    <property type="entry name" value="Integrase_H2C2"/>
</dbReference>
<dbReference type="InterPro" id="IPR012337">
    <property type="entry name" value="RNaseH-like_sf"/>
</dbReference>
<dbReference type="PANTHER" id="PTHR37984">
    <property type="entry name" value="PROTEIN CBG26694"/>
    <property type="match status" value="1"/>
</dbReference>
<dbReference type="FunFam" id="3.10.20.370:FF:000001">
    <property type="entry name" value="Retrovirus-related Pol polyprotein from transposon 17.6-like protein"/>
    <property type="match status" value="1"/>
</dbReference>
<keyword evidence="15" id="KW-0175">Coiled coil</keyword>
<evidence type="ECO:0000256" key="11">
    <source>
        <dbReference type="ARBA" id="ARBA00022918"/>
    </source>
</evidence>
<dbReference type="GO" id="GO:0046872">
    <property type="term" value="F:metal ion binding"/>
    <property type="evidence" value="ECO:0007669"/>
    <property type="project" value="UniProtKB-KW"/>
</dbReference>
<keyword evidence="14" id="KW-0233">DNA recombination</keyword>
<keyword evidence="7" id="KW-0255">Endonuclease</keyword>
<comment type="caution">
    <text evidence="18">The sequence shown here is derived from an EMBL/GenBank/DDBJ whole genome shotgun (WGS) entry which is preliminary data.</text>
</comment>
<dbReference type="InterPro" id="IPR041373">
    <property type="entry name" value="RT_RNaseH"/>
</dbReference>
<evidence type="ECO:0000256" key="15">
    <source>
        <dbReference type="SAM" id="Coils"/>
    </source>
</evidence>
<dbReference type="Gene3D" id="1.10.340.70">
    <property type="match status" value="1"/>
</dbReference>
<evidence type="ECO:0000256" key="4">
    <source>
        <dbReference type="ARBA" id="ARBA00022722"/>
    </source>
</evidence>
<dbReference type="EMBL" id="BKCJ010006064">
    <property type="protein sequence ID" value="GEU70159.1"/>
    <property type="molecule type" value="Genomic_DNA"/>
</dbReference>
<keyword evidence="2" id="KW-0808">Transferase</keyword>
<dbReference type="InterPro" id="IPR056924">
    <property type="entry name" value="SH3_Tf2-1"/>
</dbReference>
<sequence>LYSSFPDYVPALPGKTYSSSSNSFGVVPIASPSLSLFHNDPYMKVMHAYYAEKSHIPPLIITPPSWMPNPQEFFLPEELLSPKKQGHDQSSSSTSTLPQIFEIRESSRKTSLEQHEEQIEGIQNHLDKLSLDCIEHIENKIEVVNSVAMALETQAATMENADNANRNPEPRQALVARKCSYKEFMSYKPFNFKGSEGTIRLICWFKRTESVFSCSNCTEDCKTEIQKMEDEFYHLIIKGNDLKTYVRRFHELATLCPTMVSNSEKLLEAFISGLPRSIEGNVTASKPQTLKEAINIAQRLWISMDWLSKNHAKILCDEKVVHIPIDGKTLIIRAPILALPLGNDGFVVYCDASLQGLGAVLMQKEKVIAYASRQLKPNEENYTTHDLELGAVVFALKIQRYYLYGKKCTVFTDHKSLQHILNKKELNMRQRRWLELLADYDCEIHYHRGKVNVVADTLSRKERIKPLRVRSLIITIHPKLPSQILKAQNEALKEENVKAKNLRGMDKSFKICPDETHCIKYQSWLPLLGGLRDLIMHESHKSKYSIHPGSDKMYQDMKKLYYWPNMKAIIAEYVGKCLTCSRVKAECQKPSSLLVIPMWKWERITMDFVIKLPKTSNEHNTIWVIVDRLTKSAHFIPTQKTDSMETLTRFYIKEIVSHHGVPISIISDRDSHFTSRFWKSLQSALAPQKGVIRFGKRGKLNPRYIRPFKILKRIGPVAYKLELPKELSNVHNTFHVSNLKKCLSDESLVIPMKELQLDDKLNFMEEPVEIMDQEIKQLRQSRIPKKYDGTLKEDQYLHGNAKMKFVPNILIYSPISLQNPFKSRDEISIRKETSAIELILKLLTVDLFPLEMEKVEFLLLDESQVLLRVPRKDNIYSVDLKSVIPTRGIKNQLDCKVKVMRSDNGSEFKNSVMTQFYDDKGIKREYSVARTPQQNGITERRNRTLIEAARTMLVDSKLPTTFWAEAINTACYVLNRSLVTNPYNKTPYELICGRPPLIYFMKPFGCPVTILNTRDNLGKFEGKADEGYFVRYSVVVVTENQTNGIAGTKEKLVADAKDSAEDAGKKAPKVDAGEASDNDGSQVSTAGPSFVNAALQIPLNAAGPSANDTGIFGNAYDDDVLEEEVDMNNVDSSYVILEATKLLSLVHKIRRTNHKDFKNYLFACFLSQMEPKKPVQVLHDLSWVEAMQEELFQFKLLKVWTLVDLPKDKWAIGTKWVYKNKKDKRGIVIKNKGRLVAQGHTQEEGIDYDEVFAPVARIEAIRLFLAYASFKDFLFYQIDVKSAFLYGKIEDETYYCQYKLMLLDNAADIKLRLLEQSAAVDEKMKKYE</sequence>
<dbReference type="GO" id="GO:0004190">
    <property type="term" value="F:aspartic-type endopeptidase activity"/>
    <property type="evidence" value="ECO:0007669"/>
    <property type="project" value="UniProtKB-KW"/>
</dbReference>
<evidence type="ECO:0000256" key="2">
    <source>
        <dbReference type="ARBA" id="ARBA00022679"/>
    </source>
</evidence>
<evidence type="ECO:0000256" key="9">
    <source>
        <dbReference type="ARBA" id="ARBA00022842"/>
    </source>
</evidence>
<gene>
    <name evidence="18" type="ORF">Tci_042137</name>
</gene>
<evidence type="ECO:0000256" key="10">
    <source>
        <dbReference type="ARBA" id="ARBA00022908"/>
    </source>
</evidence>
<feature type="compositionally biased region" description="Basic and acidic residues" evidence="16">
    <location>
        <begin position="1063"/>
        <end position="1072"/>
    </location>
</feature>
<dbReference type="PROSITE" id="PS50994">
    <property type="entry name" value="INTEGRASE"/>
    <property type="match status" value="1"/>
</dbReference>
<name>A0A6L2M9N5_TANCI</name>
<reference evidence="18" key="1">
    <citation type="journal article" date="2019" name="Sci. Rep.">
        <title>Draft genome of Tanacetum cinerariifolium, the natural source of mosquito coil.</title>
        <authorList>
            <person name="Yamashiro T."/>
            <person name="Shiraishi A."/>
            <person name="Satake H."/>
            <person name="Nakayama K."/>
        </authorList>
    </citation>
    <scope>NUCLEOTIDE SEQUENCE</scope>
</reference>
<evidence type="ECO:0000256" key="14">
    <source>
        <dbReference type="ARBA" id="ARBA00023172"/>
    </source>
</evidence>
<evidence type="ECO:0000256" key="12">
    <source>
        <dbReference type="ARBA" id="ARBA00022932"/>
    </source>
</evidence>
<keyword evidence="4" id="KW-0540">Nuclease</keyword>
<organism evidence="18">
    <name type="scientific">Tanacetum cinerariifolium</name>
    <name type="common">Dalmatian daisy</name>
    <name type="synonym">Chrysanthemum cinerariifolium</name>
    <dbReference type="NCBI Taxonomy" id="118510"/>
    <lineage>
        <taxon>Eukaryota</taxon>
        <taxon>Viridiplantae</taxon>
        <taxon>Streptophyta</taxon>
        <taxon>Embryophyta</taxon>
        <taxon>Tracheophyta</taxon>
        <taxon>Spermatophyta</taxon>
        <taxon>Magnoliopsida</taxon>
        <taxon>eudicotyledons</taxon>
        <taxon>Gunneridae</taxon>
        <taxon>Pentapetalae</taxon>
        <taxon>asterids</taxon>
        <taxon>campanulids</taxon>
        <taxon>Asterales</taxon>
        <taxon>Asteraceae</taxon>
        <taxon>Asteroideae</taxon>
        <taxon>Anthemideae</taxon>
        <taxon>Anthemidinae</taxon>
        <taxon>Tanacetum</taxon>
    </lineage>
</organism>
<dbReference type="InterPro" id="IPR036397">
    <property type="entry name" value="RNaseH_sf"/>
</dbReference>
<feature type="coiled-coil region" evidence="15">
    <location>
        <begin position="112"/>
        <end position="154"/>
    </location>
</feature>
<dbReference type="Pfam" id="PF07727">
    <property type="entry name" value="RVT_2"/>
    <property type="match status" value="1"/>
</dbReference>
<dbReference type="GO" id="GO:0006508">
    <property type="term" value="P:proteolysis"/>
    <property type="evidence" value="ECO:0007669"/>
    <property type="project" value="UniProtKB-KW"/>
</dbReference>
<keyword evidence="3" id="KW-0548">Nucleotidyltransferase</keyword>
<protein>
    <submittedName>
        <fullName evidence="18">Putative reverse transcriptase domain-containing protein</fullName>
    </submittedName>
</protein>
<feature type="region of interest" description="Disordered" evidence="16">
    <location>
        <begin position="1063"/>
        <end position="1083"/>
    </location>
</feature>
<keyword evidence="11 18" id="KW-0695">RNA-directed DNA polymerase</keyword>
<evidence type="ECO:0000256" key="1">
    <source>
        <dbReference type="ARBA" id="ARBA00022670"/>
    </source>
</evidence>
<evidence type="ECO:0000256" key="3">
    <source>
        <dbReference type="ARBA" id="ARBA00022695"/>
    </source>
</evidence>